<accession>A0AA37NAR8</accession>
<proteinExistence type="predicted"/>
<dbReference type="GeneID" id="93147660"/>
<evidence type="ECO:0000313" key="1">
    <source>
        <dbReference type="EMBL" id="GKG99198.1"/>
    </source>
</evidence>
<dbReference type="AlphaFoldDB" id="A0AA37NAR8"/>
<dbReference type="RefSeq" id="WP_147348810.1">
    <property type="nucleotide sequence ID" value="NZ_BQNJ01000001.1"/>
</dbReference>
<comment type="caution">
    <text evidence="1">The sequence shown here is derived from an EMBL/GenBank/DDBJ whole genome shotgun (WGS) entry which is preliminary data.</text>
</comment>
<organism evidence="1 2">
    <name type="scientific">Hungatella hathewayi</name>
    <dbReference type="NCBI Taxonomy" id="154046"/>
    <lineage>
        <taxon>Bacteria</taxon>
        <taxon>Bacillati</taxon>
        <taxon>Bacillota</taxon>
        <taxon>Clostridia</taxon>
        <taxon>Lachnospirales</taxon>
        <taxon>Lachnospiraceae</taxon>
        <taxon>Hungatella</taxon>
    </lineage>
</organism>
<reference evidence="1" key="1">
    <citation type="submission" date="2022-01" db="EMBL/GenBank/DDBJ databases">
        <title>Novel bile acid biosynthetic pathways are enriched in the microbiome of centenarians.</title>
        <authorList>
            <person name="Sato Y."/>
            <person name="Atarashi K."/>
            <person name="Plichta R.D."/>
            <person name="Arai Y."/>
            <person name="Sasajima S."/>
            <person name="Kearney M.S."/>
            <person name="Suda W."/>
            <person name="Takeshita K."/>
            <person name="Sasaki T."/>
            <person name="Okamoto S."/>
            <person name="Skelly N.A."/>
            <person name="Okamura Y."/>
            <person name="Vlamakis H."/>
            <person name="Li Y."/>
            <person name="Tanoue T."/>
            <person name="Takei H."/>
            <person name="Nittono H."/>
            <person name="Narushima S."/>
            <person name="Irie J."/>
            <person name="Itoh H."/>
            <person name="Moriya K."/>
            <person name="Sugiura Y."/>
            <person name="Suematsu M."/>
            <person name="Moritoki N."/>
            <person name="Shibata S."/>
            <person name="Littman R.D."/>
            <person name="Fischbach A.M."/>
            <person name="Uwamino Y."/>
            <person name="Inoue T."/>
            <person name="Honda A."/>
            <person name="Hattori M."/>
            <person name="Murai T."/>
            <person name="Xavier J.R."/>
            <person name="Hirose N."/>
            <person name="Honda K."/>
        </authorList>
    </citation>
    <scope>NUCLEOTIDE SEQUENCE</scope>
    <source>
        <strain evidence="1">CE91-St55</strain>
    </source>
</reference>
<dbReference type="Proteomes" id="UP001055091">
    <property type="component" value="Unassembled WGS sequence"/>
</dbReference>
<name>A0AA37NAR8_9FIRM</name>
<evidence type="ECO:0000313" key="2">
    <source>
        <dbReference type="Proteomes" id="UP001055091"/>
    </source>
</evidence>
<dbReference type="EMBL" id="BQNJ01000001">
    <property type="protein sequence ID" value="GKG99198.1"/>
    <property type="molecule type" value="Genomic_DNA"/>
</dbReference>
<gene>
    <name evidence="1" type="ORF">CE91St55_11800</name>
</gene>
<sequence>MEKIREGSGRTDLLEQLSARMGCQYLSDLRGTKRKVQCRAVLVEIPAEEYTTETWNDAIYYITGEKTKYSTPAEAKKELIMRLE</sequence>
<protein>
    <submittedName>
        <fullName evidence="1">Uncharacterized protein</fullName>
    </submittedName>
</protein>